<evidence type="ECO:0000313" key="3">
    <source>
        <dbReference type="Proteomes" id="UP000696485"/>
    </source>
</evidence>
<gene>
    <name evidence="2" type="ORF">BG006_001988</name>
</gene>
<proteinExistence type="predicted"/>
<name>A0A9P5VGG8_9FUNG</name>
<dbReference type="EMBL" id="JAAAUY010001428">
    <property type="protein sequence ID" value="KAF9322868.1"/>
    <property type="molecule type" value="Genomic_DNA"/>
</dbReference>
<evidence type="ECO:0000313" key="2">
    <source>
        <dbReference type="EMBL" id="KAF9322868.1"/>
    </source>
</evidence>
<keyword evidence="3" id="KW-1185">Reference proteome</keyword>
<reference evidence="2" key="1">
    <citation type="journal article" date="2020" name="Fungal Divers.">
        <title>Resolving the Mortierellaceae phylogeny through synthesis of multi-gene phylogenetics and phylogenomics.</title>
        <authorList>
            <person name="Vandepol N."/>
            <person name="Liber J."/>
            <person name="Desiro A."/>
            <person name="Na H."/>
            <person name="Kennedy M."/>
            <person name="Barry K."/>
            <person name="Grigoriev I.V."/>
            <person name="Miller A.N."/>
            <person name="O'Donnell K."/>
            <person name="Stajich J.E."/>
            <person name="Bonito G."/>
        </authorList>
    </citation>
    <scope>NUCLEOTIDE SEQUENCE</scope>
    <source>
        <strain evidence="2">NVP1</strain>
    </source>
</reference>
<accession>A0A9P5VGG8</accession>
<feature type="region of interest" description="Disordered" evidence="1">
    <location>
        <begin position="129"/>
        <end position="155"/>
    </location>
</feature>
<feature type="region of interest" description="Disordered" evidence="1">
    <location>
        <begin position="64"/>
        <end position="117"/>
    </location>
</feature>
<dbReference type="Proteomes" id="UP000696485">
    <property type="component" value="Unassembled WGS sequence"/>
</dbReference>
<evidence type="ECO:0000256" key="1">
    <source>
        <dbReference type="SAM" id="MobiDB-lite"/>
    </source>
</evidence>
<comment type="caution">
    <text evidence="2">The sequence shown here is derived from an EMBL/GenBank/DDBJ whole genome shotgun (WGS) entry which is preliminary data.</text>
</comment>
<feature type="region of interest" description="Disordered" evidence="1">
    <location>
        <begin position="1"/>
        <end position="41"/>
    </location>
</feature>
<sequence length="155" mass="18003">QQQQQQQQQYQQQYQQQIQYEQTQQNDQREQERRGLEQQRIKQAQLEEELALARQIEEQMARLQTLKDQRQASEVGSPVSTERSSQGPQIAVSYPAPPFKGEDESYVLPPSTATMPGEARNSQIVHSHMNPQYTQPVEGDEYVDEHTGPRNPQLR</sequence>
<feature type="compositionally biased region" description="Low complexity" evidence="1">
    <location>
        <begin position="1"/>
        <end position="25"/>
    </location>
</feature>
<feature type="non-terminal residue" evidence="2">
    <location>
        <position position="1"/>
    </location>
</feature>
<protein>
    <submittedName>
        <fullName evidence="2">Uncharacterized protein</fullName>
    </submittedName>
</protein>
<dbReference type="AlphaFoldDB" id="A0A9P5VGG8"/>
<feature type="compositionally biased region" description="Basic and acidic residues" evidence="1">
    <location>
        <begin position="27"/>
        <end position="40"/>
    </location>
</feature>
<organism evidence="2 3">
    <name type="scientific">Podila minutissima</name>
    <dbReference type="NCBI Taxonomy" id="64525"/>
    <lineage>
        <taxon>Eukaryota</taxon>
        <taxon>Fungi</taxon>
        <taxon>Fungi incertae sedis</taxon>
        <taxon>Mucoromycota</taxon>
        <taxon>Mortierellomycotina</taxon>
        <taxon>Mortierellomycetes</taxon>
        <taxon>Mortierellales</taxon>
        <taxon>Mortierellaceae</taxon>
        <taxon>Podila</taxon>
    </lineage>
</organism>
<feature type="compositionally biased region" description="Polar residues" evidence="1">
    <location>
        <begin position="72"/>
        <end position="88"/>
    </location>
</feature>